<evidence type="ECO:0000259" key="2">
    <source>
        <dbReference type="PROSITE" id="PS50905"/>
    </source>
</evidence>
<feature type="signal peptide" evidence="1">
    <location>
        <begin position="1"/>
        <end position="22"/>
    </location>
</feature>
<dbReference type="InterPro" id="IPR009040">
    <property type="entry name" value="Ferritin-like_diiron"/>
</dbReference>
<organism evidence="3 4">
    <name type="scientific">Williamwhitmania taraxaci</name>
    <dbReference type="NCBI Taxonomy" id="1640674"/>
    <lineage>
        <taxon>Bacteria</taxon>
        <taxon>Pseudomonadati</taxon>
        <taxon>Bacteroidota</taxon>
        <taxon>Bacteroidia</taxon>
        <taxon>Bacteroidales</taxon>
        <taxon>Williamwhitmaniaceae</taxon>
        <taxon>Williamwhitmania</taxon>
    </lineage>
</organism>
<dbReference type="InterPro" id="IPR003251">
    <property type="entry name" value="Rr_diiron-bd_dom"/>
</dbReference>
<protein>
    <submittedName>
        <fullName evidence="3">Rubrerythrin</fullName>
    </submittedName>
</protein>
<gene>
    <name evidence="3" type="ORF">SAMN05216323_100659</name>
</gene>
<dbReference type="InterPro" id="IPR009078">
    <property type="entry name" value="Ferritin-like_SF"/>
</dbReference>
<name>A0A1G6H3J7_9BACT</name>
<proteinExistence type="predicted"/>
<dbReference type="PANTHER" id="PTHR33746">
    <property type="entry name" value="RUBRERYTHRIN"/>
    <property type="match status" value="1"/>
</dbReference>
<dbReference type="PANTHER" id="PTHR33746:SF4">
    <property type="entry name" value="RUBRERYTHRIN"/>
    <property type="match status" value="1"/>
</dbReference>
<dbReference type="SUPFAM" id="SSF47240">
    <property type="entry name" value="Ferritin-like"/>
    <property type="match status" value="1"/>
</dbReference>
<dbReference type="Gene3D" id="1.20.1260.10">
    <property type="match status" value="1"/>
</dbReference>
<dbReference type="GO" id="GO:0016491">
    <property type="term" value="F:oxidoreductase activity"/>
    <property type="evidence" value="ECO:0007669"/>
    <property type="project" value="InterPro"/>
</dbReference>
<dbReference type="EMBL" id="FMYP01000006">
    <property type="protein sequence ID" value="SDB88723.1"/>
    <property type="molecule type" value="Genomic_DNA"/>
</dbReference>
<evidence type="ECO:0000313" key="4">
    <source>
        <dbReference type="Proteomes" id="UP000199452"/>
    </source>
</evidence>
<dbReference type="Proteomes" id="UP000199452">
    <property type="component" value="Unassembled WGS sequence"/>
</dbReference>
<accession>A0A1G6H3J7</accession>
<dbReference type="STRING" id="1640674.SAMN05216323_100659"/>
<dbReference type="GO" id="GO:0046872">
    <property type="term" value="F:metal ion binding"/>
    <property type="evidence" value="ECO:0007669"/>
    <property type="project" value="InterPro"/>
</dbReference>
<reference evidence="3 4" key="1">
    <citation type="submission" date="2016-09" db="EMBL/GenBank/DDBJ databases">
        <authorList>
            <person name="Capua I."/>
            <person name="De Benedictis P."/>
            <person name="Joannis T."/>
            <person name="Lombin L.H."/>
            <person name="Cattoli G."/>
        </authorList>
    </citation>
    <scope>NUCLEOTIDE SEQUENCE [LARGE SCALE GENOMIC DNA]</scope>
    <source>
        <strain evidence="3 4">A7P-90m</strain>
    </source>
</reference>
<dbReference type="InterPro" id="IPR052753">
    <property type="entry name" value="Rbr2/Nigerythrin"/>
</dbReference>
<keyword evidence="1" id="KW-0732">Signal</keyword>
<dbReference type="SUPFAM" id="SSF57802">
    <property type="entry name" value="Rubredoxin-like"/>
    <property type="match status" value="1"/>
</dbReference>
<dbReference type="RefSeq" id="WP_092435545.1">
    <property type="nucleotide sequence ID" value="NZ_FMYP01000006.1"/>
</dbReference>
<feature type="chain" id="PRO_5011620211" evidence="1">
    <location>
        <begin position="23"/>
        <end position="203"/>
    </location>
</feature>
<dbReference type="PROSITE" id="PS51257">
    <property type="entry name" value="PROKAR_LIPOPROTEIN"/>
    <property type="match status" value="1"/>
</dbReference>
<dbReference type="OrthoDB" id="9799749at2"/>
<evidence type="ECO:0000313" key="3">
    <source>
        <dbReference type="EMBL" id="SDB88723.1"/>
    </source>
</evidence>
<keyword evidence="4" id="KW-1185">Reference proteome</keyword>
<dbReference type="AlphaFoldDB" id="A0A1G6H3J7"/>
<dbReference type="CDD" id="cd00350">
    <property type="entry name" value="rubredoxin_like"/>
    <property type="match status" value="1"/>
</dbReference>
<dbReference type="CDD" id="cd01041">
    <property type="entry name" value="Rubrerythrin"/>
    <property type="match status" value="1"/>
</dbReference>
<sequence length="203" mass="22365">MKRIFLFAFVGLVALASCNQSAPEKTIANLKDGIKGETTASAKYSAFAQKAREEGYDTIAKLFDAASKAEMIHATNHTKVLTDLGVAMEAFNPEFEVKTTAENLQAAITGETYEIDSMYPRFLDDAKAEKVEKATKSFTWAMDTEKKHQSFYAASLEALNGAGEKTLPFEYFVCPVCGNTYDKATLEPKCGFCQTDQEKFIAI</sequence>
<dbReference type="InterPro" id="IPR012347">
    <property type="entry name" value="Ferritin-like"/>
</dbReference>
<feature type="domain" description="Ferritin-like diiron" evidence="2">
    <location>
        <begin position="20"/>
        <end position="163"/>
    </location>
</feature>
<dbReference type="PROSITE" id="PS50905">
    <property type="entry name" value="FERRITIN_LIKE"/>
    <property type="match status" value="1"/>
</dbReference>
<dbReference type="Pfam" id="PF02915">
    <property type="entry name" value="Rubrerythrin"/>
    <property type="match status" value="1"/>
</dbReference>
<evidence type="ECO:0000256" key="1">
    <source>
        <dbReference type="SAM" id="SignalP"/>
    </source>
</evidence>